<dbReference type="InterPro" id="IPR042178">
    <property type="entry name" value="Serpin_sf_1"/>
</dbReference>
<dbReference type="Pfam" id="PF00079">
    <property type="entry name" value="Serpin"/>
    <property type="match status" value="1"/>
</dbReference>
<reference evidence="4 5" key="1">
    <citation type="journal article" date="2018" name="Gigascience">
        <title>Genomes of trombidid mites reveal novel predicted allergens and laterally-transferred genes associated with secondary metabolism.</title>
        <authorList>
            <person name="Dong X."/>
            <person name="Chaisiri K."/>
            <person name="Xia D."/>
            <person name="Armstrong S.D."/>
            <person name="Fang Y."/>
            <person name="Donnelly M.J."/>
            <person name="Kadowaki T."/>
            <person name="McGarry J.W."/>
            <person name="Darby A.C."/>
            <person name="Makepeace B.L."/>
        </authorList>
    </citation>
    <scope>NUCLEOTIDE SEQUENCE [LARGE SCALE GENOMIC DNA]</scope>
    <source>
        <strain evidence="4">UoL-UT</strain>
    </source>
</reference>
<dbReference type="InterPro" id="IPR036186">
    <property type="entry name" value="Serpin_sf"/>
</dbReference>
<dbReference type="InterPro" id="IPR023796">
    <property type="entry name" value="Serpin_dom"/>
</dbReference>
<evidence type="ECO:0000256" key="1">
    <source>
        <dbReference type="ARBA" id="ARBA00022690"/>
    </source>
</evidence>
<evidence type="ECO:0000313" key="5">
    <source>
        <dbReference type="Proteomes" id="UP000288716"/>
    </source>
</evidence>
<keyword evidence="2" id="KW-0722">Serine protease inhibitor</keyword>
<gene>
    <name evidence="4" type="ORF">B4U80_12149</name>
</gene>
<keyword evidence="5" id="KW-1185">Reference proteome</keyword>
<dbReference type="VEuPathDB" id="VectorBase:LDEU011902"/>
<evidence type="ECO:0000259" key="3">
    <source>
        <dbReference type="Pfam" id="PF00079"/>
    </source>
</evidence>
<evidence type="ECO:0000256" key="2">
    <source>
        <dbReference type="ARBA" id="ARBA00022900"/>
    </source>
</evidence>
<organism evidence="4 5">
    <name type="scientific">Leptotrombidium deliense</name>
    <dbReference type="NCBI Taxonomy" id="299467"/>
    <lineage>
        <taxon>Eukaryota</taxon>
        <taxon>Metazoa</taxon>
        <taxon>Ecdysozoa</taxon>
        <taxon>Arthropoda</taxon>
        <taxon>Chelicerata</taxon>
        <taxon>Arachnida</taxon>
        <taxon>Acari</taxon>
        <taxon>Acariformes</taxon>
        <taxon>Trombidiformes</taxon>
        <taxon>Prostigmata</taxon>
        <taxon>Anystina</taxon>
        <taxon>Parasitengona</taxon>
        <taxon>Trombiculoidea</taxon>
        <taxon>Trombiculidae</taxon>
        <taxon>Leptotrombidium</taxon>
    </lineage>
</organism>
<dbReference type="EMBL" id="NCKV01019716">
    <property type="protein sequence ID" value="RWS20138.1"/>
    <property type="molecule type" value="Genomic_DNA"/>
</dbReference>
<comment type="caution">
    <text evidence="4">The sequence shown here is derived from an EMBL/GenBank/DDBJ whole genome shotgun (WGS) entry which is preliminary data.</text>
</comment>
<dbReference type="SUPFAM" id="SSF56574">
    <property type="entry name" value="Serpins"/>
    <property type="match status" value="1"/>
</dbReference>
<dbReference type="InterPro" id="IPR042185">
    <property type="entry name" value="Serpin_sf_2"/>
</dbReference>
<dbReference type="Gene3D" id="2.30.39.10">
    <property type="entry name" value="Alpha-1-antitrypsin, domain 1"/>
    <property type="match status" value="1"/>
</dbReference>
<protein>
    <submittedName>
        <fullName evidence="4">Antichymotrypsin-2-like protein</fullName>
    </submittedName>
</protein>
<dbReference type="AlphaFoldDB" id="A0A443RYB0"/>
<keyword evidence="1" id="KW-0646">Protease inhibitor</keyword>
<evidence type="ECO:0000313" key="4">
    <source>
        <dbReference type="EMBL" id="RWS20138.1"/>
    </source>
</evidence>
<dbReference type="Gene3D" id="3.30.497.10">
    <property type="entry name" value="Antithrombin, subunit I, domain 2"/>
    <property type="match status" value="1"/>
</dbReference>
<dbReference type="GO" id="GO:0004867">
    <property type="term" value="F:serine-type endopeptidase inhibitor activity"/>
    <property type="evidence" value="ECO:0007669"/>
    <property type="project" value="UniProtKB-KW"/>
</dbReference>
<sequence length="88" mass="10034">MVIYLPHERNGLANIIENLKLEDNIEAAKESAKTLIKLYLPKFEYDYEMVLNNLLPKVGSNLKTALAGIKSRLRVDRALHKAKITNNK</sequence>
<feature type="domain" description="Serpin" evidence="3">
    <location>
        <begin position="1"/>
        <end position="86"/>
    </location>
</feature>
<dbReference type="Proteomes" id="UP000288716">
    <property type="component" value="Unassembled WGS sequence"/>
</dbReference>
<accession>A0A443RYB0</accession>
<dbReference type="OrthoDB" id="6515587at2759"/>
<name>A0A443RYB0_9ACAR</name>
<proteinExistence type="predicted"/>